<dbReference type="EMBL" id="CP006905">
    <property type="protein sequence ID" value="AIY82585.1"/>
    <property type="molecule type" value="Genomic_DNA"/>
</dbReference>
<evidence type="ECO:0008006" key="3">
    <source>
        <dbReference type="Google" id="ProtNLM"/>
    </source>
</evidence>
<dbReference type="OrthoDB" id="1926684at2"/>
<dbReference type="Proteomes" id="UP000030635">
    <property type="component" value="Chromosome"/>
</dbReference>
<dbReference type="HOGENOM" id="CLU_072519_0_0_9"/>
<sequence length="322" mass="37448">MDKLLYGITNKVIESYRLAKNKLRYDGEYINHFTSLVFRENENINIDKIKEIRKYIKANTSKMSSFRGDILYMLSILISKQEDYLKFSDRLIYAGEILKDNDFKEGAYLALSSYALAKYGVYENYNKIVGYIKDIYKTLKKEYENFVGEDDYLVCTLLAIEASEKMSNVNEMGAYIQSVFNYFSDLEDYSKNDLQGIASSILLNKNVMAPYKAKNIIKIFDRNDLKIADEVLPLIGVVSRGDDAFKYVKKVKDVIECLCEEEAEYTFYMDKTFRTLIGIFIVEIYEKEKGAFSNKYLEELLCFVIYSFIVSKNQGLFEEVLA</sequence>
<evidence type="ECO:0000313" key="2">
    <source>
        <dbReference type="Proteomes" id="UP000030635"/>
    </source>
</evidence>
<keyword evidence="2" id="KW-1185">Reference proteome</keyword>
<reference evidence="1 2" key="1">
    <citation type="journal article" date="2015" name="Infect. Genet. Evol.">
        <title>Genomic sequences of six botulinum neurotoxin-producing strains representing three clostridial species illustrate the mobility and diversity of botulinum neurotoxin genes.</title>
        <authorList>
            <person name="Smith T.J."/>
            <person name="Hill K.K."/>
            <person name="Xie G."/>
            <person name="Foley B.T."/>
            <person name="Williamson C.H."/>
            <person name="Foster J.T."/>
            <person name="Johnson S.L."/>
            <person name="Chertkov O."/>
            <person name="Teshima H."/>
            <person name="Gibbons H.S."/>
            <person name="Johnsky L.A."/>
            <person name="Karavis M.A."/>
            <person name="Smith L.A."/>
        </authorList>
    </citation>
    <scope>NUCLEOTIDE SEQUENCE [LARGE SCALE GENOMIC DNA]</scope>
    <source>
        <strain evidence="1 2">Sullivan</strain>
    </source>
</reference>
<dbReference type="RefSeq" id="WP_039310623.1">
    <property type="nucleotide sequence ID" value="NZ_CP006905.1"/>
</dbReference>
<proteinExistence type="predicted"/>
<organism evidence="1 2">
    <name type="scientific">Clostridium baratii str. Sullivan</name>
    <dbReference type="NCBI Taxonomy" id="1415775"/>
    <lineage>
        <taxon>Bacteria</taxon>
        <taxon>Bacillati</taxon>
        <taxon>Bacillota</taxon>
        <taxon>Clostridia</taxon>
        <taxon>Eubacteriales</taxon>
        <taxon>Clostridiaceae</taxon>
        <taxon>Clostridium</taxon>
    </lineage>
</organism>
<evidence type="ECO:0000313" key="1">
    <source>
        <dbReference type="EMBL" id="AIY82585.1"/>
    </source>
</evidence>
<name>A0A0A7FUG6_9CLOT</name>
<dbReference type="InterPro" id="IPR025062">
    <property type="entry name" value="DUF4003"/>
</dbReference>
<dbReference type="AlphaFoldDB" id="A0A0A7FUG6"/>
<dbReference type="Pfam" id="PF13170">
    <property type="entry name" value="DUF4003"/>
    <property type="match status" value="1"/>
</dbReference>
<protein>
    <recommendedName>
        <fullName evidence="3">DUF4003 domain-containing protein</fullName>
    </recommendedName>
</protein>
<dbReference type="STRING" id="1561.NPD11_2911"/>
<accession>A0A0A7FUG6</accession>
<dbReference type="eggNOG" id="ENOG502Z8IC">
    <property type="taxonomic scope" value="Bacteria"/>
</dbReference>
<dbReference type="KEGG" id="cbv:U729_69"/>
<gene>
    <name evidence="1" type="ORF">U729_69</name>
</gene>